<accession>A0A6J4PKZ5</accession>
<protein>
    <submittedName>
        <fullName evidence="2">Uncharacterized protein</fullName>
    </submittedName>
</protein>
<reference evidence="2" key="1">
    <citation type="submission" date="2020-02" db="EMBL/GenBank/DDBJ databases">
        <authorList>
            <person name="Meier V. D."/>
        </authorList>
    </citation>
    <scope>NUCLEOTIDE SEQUENCE</scope>
    <source>
        <strain evidence="2">AVDCRST_MAG35</strain>
    </source>
</reference>
<sequence>AGTGAARRRAGPLARRAPPTAEWPRGRPGRRLPRRAAARARARARPRG</sequence>
<feature type="compositionally biased region" description="Low complexity" evidence="1">
    <location>
        <begin position="11"/>
        <end position="20"/>
    </location>
</feature>
<feature type="non-terminal residue" evidence="2">
    <location>
        <position position="1"/>
    </location>
</feature>
<feature type="compositionally biased region" description="Basic residues" evidence="1">
    <location>
        <begin position="1"/>
        <end position="10"/>
    </location>
</feature>
<dbReference type="AlphaFoldDB" id="A0A6J4PKZ5"/>
<gene>
    <name evidence="2" type="ORF">AVDCRST_MAG35-1877</name>
</gene>
<feature type="compositionally biased region" description="Basic residues" evidence="1">
    <location>
        <begin position="27"/>
        <end position="48"/>
    </location>
</feature>
<proteinExistence type="predicted"/>
<name>A0A6J4PKZ5_9ACTN</name>
<feature type="region of interest" description="Disordered" evidence="1">
    <location>
        <begin position="1"/>
        <end position="48"/>
    </location>
</feature>
<feature type="non-terminal residue" evidence="2">
    <location>
        <position position="48"/>
    </location>
</feature>
<dbReference type="EMBL" id="CADCUY010000396">
    <property type="protein sequence ID" value="CAA9419294.1"/>
    <property type="molecule type" value="Genomic_DNA"/>
</dbReference>
<evidence type="ECO:0000313" key="2">
    <source>
        <dbReference type="EMBL" id="CAA9419294.1"/>
    </source>
</evidence>
<evidence type="ECO:0000256" key="1">
    <source>
        <dbReference type="SAM" id="MobiDB-lite"/>
    </source>
</evidence>
<organism evidence="2">
    <name type="scientific">uncultured Quadrisphaera sp</name>
    <dbReference type="NCBI Taxonomy" id="904978"/>
    <lineage>
        <taxon>Bacteria</taxon>
        <taxon>Bacillati</taxon>
        <taxon>Actinomycetota</taxon>
        <taxon>Actinomycetes</taxon>
        <taxon>Kineosporiales</taxon>
        <taxon>Kineosporiaceae</taxon>
        <taxon>Quadrisphaera</taxon>
        <taxon>environmental samples</taxon>
    </lineage>
</organism>